<dbReference type="AlphaFoldDB" id="A0A1S3JIQ8"/>
<keyword evidence="2" id="KW-1185">Reference proteome</keyword>
<sequence length="441" mass="49901">MLKRPICSILTAFSTALQSDISLTVPWWGRDRASKLTPERGLHTTHFSLSSVQTMASSSTPNAASIMLEFAANTGLYPERLPPRRYLWTDAYAVCNFLGLARRTGEMRYQQLAHQLVEQVHTYLGKHRPDDARQGWISGLSEEEGRVHPTIGGLRIGKQLPERGAGDPVDDDLEWDRDGQYYHYLTKWMHALTCMTVATNDPKYNIWAAELAKTAHAKFTYGSGNRKRMYWKMSIDLSRPQVPSMGHHDPLDGLITYNVIQKYLPLGQEGMPDLAAEIVDMENICKCRDWVTTDALGMGGLLTDAYRVLKLTVEGKLERGDLLTETILESSVVGMEGFGSRKLTGSAEKRLAFRELGLVIGFKAVPQMLLLLKQHPPLGFNRPKIPMEIDRLQKYSDEIMNSVVYFWEDQNNRNASTWKGHLDINMVMWATSLEPEGFYSI</sequence>
<name>A0A1S3JIQ8_LINAN</name>
<evidence type="ECO:0000256" key="1">
    <source>
        <dbReference type="SAM" id="MobiDB-lite"/>
    </source>
</evidence>
<protein>
    <submittedName>
        <fullName evidence="3">Uncharacterized protein LOC106173635</fullName>
    </submittedName>
</protein>
<dbReference type="KEGG" id="lak:106173635"/>
<dbReference type="Proteomes" id="UP000085678">
    <property type="component" value="Unplaced"/>
</dbReference>
<reference evidence="3" key="1">
    <citation type="submission" date="2025-08" db="UniProtKB">
        <authorList>
            <consortium name="RefSeq"/>
        </authorList>
    </citation>
    <scope>IDENTIFICATION</scope>
    <source>
        <tissue evidence="3">Gonads</tissue>
    </source>
</reference>
<gene>
    <name evidence="3" type="primary">LOC106173635</name>
</gene>
<proteinExistence type="predicted"/>
<evidence type="ECO:0000313" key="2">
    <source>
        <dbReference type="Proteomes" id="UP000085678"/>
    </source>
</evidence>
<dbReference type="RefSeq" id="XP_013410277.1">
    <property type="nucleotide sequence ID" value="XM_013554823.1"/>
</dbReference>
<dbReference type="STRING" id="7574.A0A1S3JIQ8"/>
<feature type="region of interest" description="Disordered" evidence="1">
    <location>
        <begin position="151"/>
        <end position="170"/>
    </location>
</feature>
<dbReference type="OrthoDB" id="302966at2759"/>
<dbReference type="InterPro" id="IPR012341">
    <property type="entry name" value="6hp_glycosidase-like_sf"/>
</dbReference>
<dbReference type="GO" id="GO:0005975">
    <property type="term" value="P:carbohydrate metabolic process"/>
    <property type="evidence" value="ECO:0007669"/>
    <property type="project" value="InterPro"/>
</dbReference>
<evidence type="ECO:0000313" key="3">
    <source>
        <dbReference type="RefSeq" id="XP_013410277.1"/>
    </source>
</evidence>
<accession>A0A1S3JIQ8</accession>
<dbReference type="GeneID" id="106173635"/>
<dbReference type="Gene3D" id="1.50.10.10">
    <property type="match status" value="1"/>
</dbReference>
<dbReference type="InParanoid" id="A0A1S3JIQ8"/>
<organism evidence="2 3">
    <name type="scientific">Lingula anatina</name>
    <name type="common">Brachiopod</name>
    <name type="synonym">Lingula unguis</name>
    <dbReference type="NCBI Taxonomy" id="7574"/>
    <lineage>
        <taxon>Eukaryota</taxon>
        <taxon>Metazoa</taxon>
        <taxon>Spiralia</taxon>
        <taxon>Lophotrochozoa</taxon>
        <taxon>Brachiopoda</taxon>
        <taxon>Linguliformea</taxon>
        <taxon>Lingulata</taxon>
        <taxon>Lingulida</taxon>
        <taxon>Linguloidea</taxon>
        <taxon>Lingulidae</taxon>
        <taxon>Lingula</taxon>
    </lineage>
</organism>